<evidence type="ECO:0000313" key="1">
    <source>
        <dbReference type="EMBL" id="QRC91467.1"/>
    </source>
</evidence>
<dbReference type="VEuPathDB" id="FungiDB:JI435_009770"/>
<reference evidence="2" key="1">
    <citation type="journal article" date="2021" name="BMC Genomics">
        <title>Chromosome-level genome assembly and manually-curated proteome of model necrotroph Parastagonospora nodorum Sn15 reveals a genome-wide trove of candidate effector homologs, and redundancy of virulence-related functions within an accessory chromosome.</title>
        <authorList>
            <person name="Bertazzoni S."/>
            <person name="Jones D.A.B."/>
            <person name="Phan H.T."/>
            <person name="Tan K.-C."/>
            <person name="Hane J.K."/>
        </authorList>
    </citation>
    <scope>NUCLEOTIDE SEQUENCE [LARGE SCALE GENOMIC DNA]</scope>
    <source>
        <strain evidence="2">SN15 / ATCC MYA-4574 / FGSC 10173)</strain>
    </source>
</reference>
<dbReference type="OrthoDB" id="10368733at2759"/>
<protein>
    <submittedName>
        <fullName evidence="1">Uncharacterized protein</fullName>
    </submittedName>
</protein>
<dbReference type="Proteomes" id="UP000663193">
    <property type="component" value="Chromosome 1"/>
</dbReference>
<name>A0A7U2HX86_PHANO</name>
<sequence>MCMRRLRTDEIDTVPAPSSRLSVQQRVAVSNRQDECVAECFGAWQPSEVDWHASKITPVSPIYWRAPGDHWVSQQRHSVQPTATAARTY</sequence>
<accession>A0A7U2HX86</accession>
<keyword evidence="2" id="KW-1185">Reference proteome</keyword>
<dbReference type="AlphaFoldDB" id="A0A7U2HX86"/>
<evidence type="ECO:0000313" key="2">
    <source>
        <dbReference type="Proteomes" id="UP000663193"/>
    </source>
</evidence>
<gene>
    <name evidence="1" type="ORF">JI435_009770</name>
</gene>
<organism evidence="1 2">
    <name type="scientific">Phaeosphaeria nodorum (strain SN15 / ATCC MYA-4574 / FGSC 10173)</name>
    <name type="common">Glume blotch fungus</name>
    <name type="synonym">Parastagonospora nodorum</name>
    <dbReference type="NCBI Taxonomy" id="321614"/>
    <lineage>
        <taxon>Eukaryota</taxon>
        <taxon>Fungi</taxon>
        <taxon>Dikarya</taxon>
        <taxon>Ascomycota</taxon>
        <taxon>Pezizomycotina</taxon>
        <taxon>Dothideomycetes</taxon>
        <taxon>Pleosporomycetidae</taxon>
        <taxon>Pleosporales</taxon>
        <taxon>Pleosporineae</taxon>
        <taxon>Phaeosphaeriaceae</taxon>
        <taxon>Parastagonospora</taxon>
    </lineage>
</organism>
<proteinExistence type="predicted"/>
<dbReference type="EMBL" id="CP069023">
    <property type="protein sequence ID" value="QRC91467.1"/>
    <property type="molecule type" value="Genomic_DNA"/>
</dbReference>